<dbReference type="Proteomes" id="UP000187283">
    <property type="component" value="Unassembled WGS sequence"/>
</dbReference>
<dbReference type="OrthoDB" id="10254663at2759"/>
<dbReference type="Gene3D" id="1.10.287.1490">
    <property type="match status" value="1"/>
</dbReference>
<feature type="coiled-coil region" evidence="2">
    <location>
        <begin position="543"/>
        <end position="605"/>
    </location>
</feature>
<feature type="coiled-coil region" evidence="2">
    <location>
        <begin position="425"/>
        <end position="489"/>
    </location>
</feature>
<evidence type="ECO:0000313" key="4">
    <source>
        <dbReference type="Proteomes" id="UP000187283"/>
    </source>
</evidence>
<feature type="coiled-coil region" evidence="2">
    <location>
        <begin position="215"/>
        <end position="256"/>
    </location>
</feature>
<dbReference type="PANTHER" id="PTHR32083">
    <property type="entry name" value="CILIA AND FLAGELLA-ASSOCIATED PROTEIN 58-RELATED"/>
    <property type="match status" value="1"/>
</dbReference>
<keyword evidence="1 2" id="KW-0175">Coiled coil</keyword>
<comment type="caution">
    <text evidence="3">The sequence shown here is derived from an EMBL/GenBank/DDBJ whole genome shotgun (WGS) entry which is preliminary data.</text>
</comment>
<organism evidence="3 4">
    <name type="scientific">Smittium culicis</name>
    <dbReference type="NCBI Taxonomy" id="133412"/>
    <lineage>
        <taxon>Eukaryota</taxon>
        <taxon>Fungi</taxon>
        <taxon>Fungi incertae sedis</taxon>
        <taxon>Zoopagomycota</taxon>
        <taxon>Kickxellomycotina</taxon>
        <taxon>Harpellomycetes</taxon>
        <taxon>Harpellales</taxon>
        <taxon>Legeriomycetaceae</taxon>
        <taxon>Smittium</taxon>
    </lineage>
</organism>
<evidence type="ECO:0000256" key="2">
    <source>
        <dbReference type="SAM" id="Coils"/>
    </source>
</evidence>
<dbReference type="AlphaFoldDB" id="A0A1R1Y064"/>
<protein>
    <submittedName>
        <fullName evidence="3">Uncharacterized protein</fullName>
    </submittedName>
</protein>
<sequence>MNGRYEDIYAEANFEHQKNNDFENLYKQLTHLGYNHNFNSEDYDLIKSLLSDLELSMKSLKTTSEENEDLKRNLKTISIECSEKNRNLLKLRQENNSLRSEILHLSKVKEDVNKSSLNKIRELERNETQLKLSNLHLKNSVKNSLNKVEDERRLMNEKLISHFKKANIYDPASPIVHVGWLEGGSASFPPSDFKYSSTESAAKTKNPAAHELILLDVNERRIDSLERQIEDLEHMYDTIKQEYNKAESMLQARDEEIYRLNSQIQNDFKNIALDPLQELKFFNGDTQSQTESIRERRLEDQIEYIQSYERTDLKNKFDKEKNNLVNKLSEYKSITEKLKSTSFENVPNNEFLDSSNSFANDFDYQRINSPNTEFSNYQNRNSTHNLSEKLSSLMAKFDDFISNFSNILNDNNNNKTFFPINNDTIDRFNKNLRELKSILDSQINDSSIGISSPEATRLEKKIKDLEVQLDSAMSEKENFKSLYQQVSDELRYERQSTESKKKIYSLESDLESEKSKRLKLQGLQNEFSNINVENDSHFSKVELEATRNLLNSCKREIEELKSENQNLKSQIVEKKSDKSIIEFDNNQLKQDYNTVRKRYNSLLNSYNQLTVAHDKLDKSLKKSMLDVDTWHARVTERDNEVSRLQKIVSDYNITCKQHTLDLNSLRRQCSGKR</sequence>
<gene>
    <name evidence="3" type="ORF">AYI70_g4231</name>
</gene>
<name>A0A1R1Y064_9FUNG</name>
<dbReference type="STRING" id="133412.A0A1R1Y064"/>
<accession>A0A1R1Y064</accession>
<proteinExistence type="predicted"/>
<evidence type="ECO:0000256" key="1">
    <source>
        <dbReference type="ARBA" id="ARBA00023054"/>
    </source>
</evidence>
<feature type="coiled-coil region" evidence="2">
    <location>
        <begin position="53"/>
        <end position="101"/>
    </location>
</feature>
<evidence type="ECO:0000313" key="3">
    <source>
        <dbReference type="EMBL" id="OMJ20245.1"/>
    </source>
</evidence>
<reference evidence="3 4" key="1">
    <citation type="submission" date="2017-01" db="EMBL/GenBank/DDBJ databases">
        <authorList>
            <person name="Mah S.A."/>
            <person name="Swanson W.J."/>
            <person name="Moy G.W."/>
            <person name="Vacquier V.D."/>
        </authorList>
    </citation>
    <scope>NUCLEOTIDE SEQUENCE [LARGE SCALE GENOMIC DNA]</scope>
    <source>
        <strain evidence="3 4">GSMNP</strain>
    </source>
</reference>
<keyword evidence="4" id="KW-1185">Reference proteome</keyword>
<dbReference type="EMBL" id="LSSN01001290">
    <property type="protein sequence ID" value="OMJ20245.1"/>
    <property type="molecule type" value="Genomic_DNA"/>
</dbReference>